<dbReference type="Proteomes" id="UP000228508">
    <property type="component" value="Unassembled WGS sequence"/>
</dbReference>
<dbReference type="PANTHER" id="PTHR12526">
    <property type="entry name" value="GLYCOSYLTRANSFERASE"/>
    <property type="match status" value="1"/>
</dbReference>
<evidence type="ECO:0000256" key="2">
    <source>
        <dbReference type="ARBA" id="ARBA00022679"/>
    </source>
</evidence>
<accession>A0A2H0TLU3</accession>
<dbReference type="GO" id="GO:0016757">
    <property type="term" value="F:glycosyltransferase activity"/>
    <property type="evidence" value="ECO:0007669"/>
    <property type="project" value="UniProtKB-KW"/>
</dbReference>
<gene>
    <name evidence="3" type="ORF">COV26_00205</name>
</gene>
<dbReference type="AlphaFoldDB" id="A0A2H0TLU3"/>
<evidence type="ECO:0008006" key="5">
    <source>
        <dbReference type="Google" id="ProtNLM"/>
    </source>
</evidence>
<proteinExistence type="predicted"/>
<dbReference type="SUPFAM" id="SSF53756">
    <property type="entry name" value="UDP-Glycosyltransferase/glycogen phosphorylase"/>
    <property type="match status" value="1"/>
</dbReference>
<evidence type="ECO:0000313" key="4">
    <source>
        <dbReference type="Proteomes" id="UP000228508"/>
    </source>
</evidence>
<keyword evidence="2" id="KW-0808">Transferase</keyword>
<dbReference type="EMBL" id="PFCH01000004">
    <property type="protein sequence ID" value="PIR73120.1"/>
    <property type="molecule type" value="Genomic_DNA"/>
</dbReference>
<dbReference type="PANTHER" id="PTHR12526:SF629">
    <property type="entry name" value="TEICHURONIC ACID BIOSYNTHESIS GLYCOSYLTRANSFERASE TUAH-RELATED"/>
    <property type="match status" value="1"/>
</dbReference>
<evidence type="ECO:0000256" key="1">
    <source>
        <dbReference type="ARBA" id="ARBA00022676"/>
    </source>
</evidence>
<dbReference type="Gene3D" id="3.40.50.2000">
    <property type="entry name" value="Glycogen Phosphorylase B"/>
    <property type="match status" value="1"/>
</dbReference>
<protein>
    <recommendedName>
        <fullName evidence="5">Glycosyl transferase family 1 domain-containing protein</fullName>
    </recommendedName>
</protein>
<keyword evidence="1" id="KW-0328">Glycosyltransferase</keyword>
<evidence type="ECO:0000313" key="3">
    <source>
        <dbReference type="EMBL" id="PIR73120.1"/>
    </source>
</evidence>
<organism evidence="3 4">
    <name type="scientific">Candidatus Nealsonbacteria bacterium CG10_big_fil_rev_8_21_14_0_10_36_23</name>
    <dbReference type="NCBI Taxonomy" id="1974709"/>
    <lineage>
        <taxon>Bacteria</taxon>
        <taxon>Candidatus Nealsoniibacteriota</taxon>
    </lineage>
</organism>
<reference evidence="4" key="1">
    <citation type="submission" date="2017-09" db="EMBL/GenBank/DDBJ databases">
        <title>Depth-based differentiation of microbial function through sediment-hosted aquifers and enrichment of novel symbionts in the deep terrestrial subsurface.</title>
        <authorList>
            <person name="Probst A.J."/>
            <person name="Ladd B."/>
            <person name="Jarett J.K."/>
            <person name="Geller-Mcgrath D.E."/>
            <person name="Sieber C.M.K."/>
            <person name="Emerson J.B."/>
            <person name="Anantharaman K."/>
            <person name="Thomas B.C."/>
            <person name="Malmstrom R."/>
            <person name="Stieglmeier M."/>
            <person name="Klingl A."/>
            <person name="Woyke T."/>
            <person name="Ryan C.M."/>
            <person name="Banfield J.F."/>
        </authorList>
    </citation>
    <scope>NUCLEOTIDE SEQUENCE [LARGE SCALE GENOMIC DNA]</scope>
</reference>
<sequence length="379" mass="44142">MKTAVVVTHGMMRGPAHEIRDFLKKIYPKTLYIYHPLLFLKQNYALSSTFEMYKKDKLLFQGKALHWQAIEPVLYLKDFLYTLIWVTRYARKADLFVGSGNLNALAGLLLRKLGLVKKVIFYCIDYVPNRFGNVFLNNLYHRVDEICAEKCNSTWNLSQRMIEGREARWKKRFPNQQVVPHGADTGRDIKSLISLNDFHKYEIVYLGTLLKKQGIQLVIRTLGKIINKFPKTRFLIIGSGEYKNNLEILTKKLGLEKYVTFTGYLDDNKTKQKIAKAHVAVAPYNREEDIFTYYADPGKVKYYLSLGVPLIITNVPLVAKEIAKEKCGLVINYDKKELADAVEKFFSNLKFTIDYRRNALKYAEKFSWDKLYKKALKRI</sequence>
<dbReference type="Pfam" id="PF13692">
    <property type="entry name" value="Glyco_trans_1_4"/>
    <property type="match status" value="1"/>
</dbReference>
<comment type="caution">
    <text evidence="3">The sequence shown here is derived from an EMBL/GenBank/DDBJ whole genome shotgun (WGS) entry which is preliminary data.</text>
</comment>
<name>A0A2H0TLU3_9BACT</name>